<dbReference type="AlphaFoldDB" id="S3CAN0"/>
<dbReference type="GO" id="GO:0140580">
    <property type="term" value="F:mitochondrion autophagosome adaptor activity"/>
    <property type="evidence" value="ECO:0007669"/>
    <property type="project" value="InterPro"/>
</dbReference>
<protein>
    <recommendedName>
        <fullName evidence="4">Duf1770 domain containing protein</fullName>
    </recommendedName>
</protein>
<dbReference type="PANTHER" id="PTHR38699:SF1">
    <property type="entry name" value="MITOPHAGY RECEPTOR ATG43"/>
    <property type="match status" value="1"/>
</dbReference>
<dbReference type="Proteomes" id="UP000016923">
    <property type="component" value="Unassembled WGS sequence"/>
</dbReference>
<dbReference type="eggNOG" id="ENOG502SAKD">
    <property type="taxonomic scope" value="Eukaryota"/>
</dbReference>
<reference evidence="2 3" key="1">
    <citation type="journal article" date="2013" name="BMC Genomics">
        <title>The genome and transcriptome of the pine saprophyte Ophiostoma piceae, and a comparison with the bark beetle-associated pine pathogen Grosmannia clavigera.</title>
        <authorList>
            <person name="Haridas S."/>
            <person name="Wang Y."/>
            <person name="Lim L."/>
            <person name="Massoumi Alamouti S."/>
            <person name="Jackman S."/>
            <person name="Docking R."/>
            <person name="Robertson G."/>
            <person name="Birol I."/>
            <person name="Bohlmann J."/>
            <person name="Breuil C."/>
        </authorList>
    </citation>
    <scope>NUCLEOTIDE SEQUENCE [LARGE SCALE GENOMIC DNA]</scope>
    <source>
        <strain evidence="2 3">UAMH 11346</strain>
    </source>
</reference>
<feature type="region of interest" description="Disordered" evidence="1">
    <location>
        <begin position="39"/>
        <end position="110"/>
    </location>
</feature>
<proteinExistence type="predicted"/>
<name>S3CAN0_OPHP1</name>
<dbReference type="VEuPathDB" id="FungiDB:F503_04573"/>
<dbReference type="InterPro" id="IPR013898">
    <property type="entry name" value="Atg43"/>
</dbReference>
<dbReference type="STRING" id="1262450.S3CAN0"/>
<gene>
    <name evidence="2" type="ORF">F503_04573</name>
</gene>
<dbReference type="Pfam" id="PF08589">
    <property type="entry name" value="ATG43"/>
    <property type="match status" value="1"/>
</dbReference>
<feature type="compositionally biased region" description="Acidic residues" evidence="1">
    <location>
        <begin position="49"/>
        <end position="74"/>
    </location>
</feature>
<dbReference type="GO" id="GO:0000423">
    <property type="term" value="P:mitophagy"/>
    <property type="evidence" value="ECO:0007669"/>
    <property type="project" value="InterPro"/>
</dbReference>
<organism evidence="2 3">
    <name type="scientific">Ophiostoma piceae (strain UAMH 11346)</name>
    <name type="common">Sap stain fungus</name>
    <dbReference type="NCBI Taxonomy" id="1262450"/>
    <lineage>
        <taxon>Eukaryota</taxon>
        <taxon>Fungi</taxon>
        <taxon>Dikarya</taxon>
        <taxon>Ascomycota</taxon>
        <taxon>Pezizomycotina</taxon>
        <taxon>Sordariomycetes</taxon>
        <taxon>Sordariomycetidae</taxon>
        <taxon>Ophiostomatales</taxon>
        <taxon>Ophiostomataceae</taxon>
        <taxon>Ophiostoma</taxon>
    </lineage>
</organism>
<evidence type="ECO:0000256" key="1">
    <source>
        <dbReference type="SAM" id="MobiDB-lite"/>
    </source>
</evidence>
<keyword evidence="3" id="KW-1185">Reference proteome</keyword>
<evidence type="ECO:0008006" key="4">
    <source>
        <dbReference type="Google" id="ProtNLM"/>
    </source>
</evidence>
<dbReference type="HOGENOM" id="CLU_101474_0_0_1"/>
<dbReference type="EMBL" id="KE148148">
    <property type="protein sequence ID" value="EPE08986.1"/>
    <property type="molecule type" value="Genomic_DNA"/>
</dbReference>
<accession>S3CAN0</accession>
<dbReference type="OrthoDB" id="2430343at2759"/>
<dbReference type="PANTHER" id="PTHR38699">
    <property type="entry name" value="CHROMOSOME 1, WHOLE GENOME SHOTGUN SEQUENCE"/>
    <property type="match status" value="1"/>
</dbReference>
<sequence length="204" mass="23306">MANSLPLQIAETIQTASIRHNPTVERDLAPSTAADTRIPVVIEKRRRDEDDDPLGLDGDDDAEADEIEIDDGDSDENHYSVIRPWDPEVDSQQHHRYAQRSPGKDRPHMQLPPMPDLRFEQSYLRSINAAVAENSYWKVALITIRDQLFFPFLQGLVYNVGICGWQTYNRRATLNGQSAGARVRRWWYGVNNWPVPAQAGKARR</sequence>
<dbReference type="OMA" id="GWRHWNR"/>
<evidence type="ECO:0000313" key="2">
    <source>
        <dbReference type="EMBL" id="EPE08986.1"/>
    </source>
</evidence>
<evidence type="ECO:0000313" key="3">
    <source>
        <dbReference type="Proteomes" id="UP000016923"/>
    </source>
</evidence>